<gene>
    <name evidence="1" type="ORF">HU715_15135</name>
</gene>
<comment type="caution">
    <text evidence="1">The sequence shown here is derived from an EMBL/GenBank/DDBJ whole genome shotgun (WGS) entry which is preliminary data.</text>
</comment>
<organism evidence="1">
    <name type="scientific">Pseudomonas zanjanensis</name>
    <dbReference type="NCBI Taxonomy" id="2745496"/>
    <lineage>
        <taxon>Bacteria</taxon>
        <taxon>Pseudomonadati</taxon>
        <taxon>Pseudomonadota</taxon>
        <taxon>Gammaproteobacteria</taxon>
        <taxon>Pseudomonadales</taxon>
        <taxon>Pseudomonadaceae</taxon>
        <taxon>Pseudomonas</taxon>
    </lineage>
</organism>
<dbReference type="EMBL" id="JABWRB010000018">
    <property type="protein sequence ID" value="MBC3390997.1"/>
    <property type="molecule type" value="Genomic_DNA"/>
</dbReference>
<reference evidence="1" key="2">
    <citation type="submission" date="2020-07" db="EMBL/GenBank/DDBJ databases">
        <authorList>
            <person name="Lood C."/>
            <person name="Girard L."/>
        </authorList>
    </citation>
    <scope>NUCLEOTIDE SEQUENCE</scope>
    <source>
        <strain evidence="1">SWRI12</strain>
    </source>
</reference>
<dbReference type="AlphaFoldDB" id="A0A923FFE5"/>
<proteinExistence type="predicted"/>
<protein>
    <submittedName>
        <fullName evidence="1">Uncharacterized protein</fullName>
    </submittedName>
</protein>
<accession>A0A923FFE5</accession>
<evidence type="ECO:0000313" key="1">
    <source>
        <dbReference type="EMBL" id="MBC3390997.1"/>
    </source>
</evidence>
<name>A0A923FFE5_9PSED</name>
<sequence length="690" mass="76298">MAVGVSAAERYQWESDSMANVDIKQQRREAHSAYLRMRTEHRSGLGDQSIIIDHPIVDIATGLINGPSLKNGMKVKIPKWANLPPPQAPEKIEVLLDRGTGRFEVVADHEFVIPAGATDFTETFPYEMLIQPSDLPQLAACRLKYRHHSYQDEEDDSPISPIVIDQQPPYRHDPPEALKFSDVYLDDTNLAPGSKLTATIPGYADWQATDKIAVYLVDAADIPEDLSGLSPIFFNDVPSPGISDTPIEIDGDLIRAFGDAECVFIYVLIDKATNPSALSLWQKISLTFGPLPTNLKDPEVPQADPGPLVVEHALSGVSVWIPMYDDPKSYDDIRLKWGNTTLADQPVGPNPPPRIEILVEPKLLMLEEYGENTTGNKTTNVSYHVVRKGRLFGPEDIDIEVNFEVPIPWVPWPSPDWPDPVHPSLTVGEVKNWDNSQTNQLTRADKDKDAKFTFTWYDAAVNGHVIDFFWNGARVVEAQIIFDDTDPDHVPGQDQTVDIPWNYIKDGGNGRTVPVHYQLSAPGIENDLESTPTLVDVNAIAVELPPASFPTIPNPTGYPGCSVLDADGALQVAIPDLTGVLEDGDEIELVFTPMRGEDLSAAEDPITAAIFRDTYKLGDAGTPLTGFTIRVEPYTTHILPLYDENAASNRRGRAKIQYFHDDGSETLESTPLTTRTAFHRPNDPCEIPRP</sequence>
<reference evidence="1" key="1">
    <citation type="journal article" date="2020" name="Microorganisms">
        <title>Reliable Identification of Environmental Pseudomonas Isolates Using the rpoD Gene.</title>
        <authorList>
            <consortium name="The Broad Institute Genome Sequencing Platform"/>
            <person name="Girard L."/>
            <person name="Lood C."/>
            <person name="Rokni-Zadeh H."/>
            <person name="van Noort V."/>
            <person name="Lavigne R."/>
            <person name="De Mot R."/>
        </authorList>
    </citation>
    <scope>NUCLEOTIDE SEQUENCE</scope>
    <source>
        <strain evidence="1">SWRI12</strain>
    </source>
</reference>